<evidence type="ECO:0000259" key="2">
    <source>
        <dbReference type="PROSITE" id="PS51898"/>
    </source>
</evidence>
<evidence type="ECO:0000313" key="3">
    <source>
        <dbReference type="EMBL" id="NWJ20831.1"/>
    </source>
</evidence>
<gene>
    <name evidence="3" type="ORF">HX860_07200</name>
</gene>
<proteinExistence type="predicted"/>
<feature type="domain" description="Tyr recombinase" evidence="2">
    <location>
        <begin position="150"/>
        <end position="298"/>
    </location>
</feature>
<dbReference type="GO" id="GO:0006310">
    <property type="term" value="P:DNA recombination"/>
    <property type="evidence" value="ECO:0007669"/>
    <property type="project" value="UniProtKB-KW"/>
</dbReference>
<organism evidence="3 4">
    <name type="scientific">Marine Group I thaumarchaeote</name>
    <dbReference type="NCBI Taxonomy" id="2511932"/>
    <lineage>
        <taxon>Archaea</taxon>
        <taxon>Nitrososphaerota</taxon>
        <taxon>Marine Group I</taxon>
    </lineage>
</organism>
<evidence type="ECO:0000313" key="4">
    <source>
        <dbReference type="Proteomes" id="UP000587702"/>
    </source>
</evidence>
<dbReference type="EMBL" id="JACATI010000011">
    <property type="protein sequence ID" value="NWJ20831.1"/>
    <property type="molecule type" value="Genomic_DNA"/>
</dbReference>
<accession>A0A7K4M9U8</accession>
<keyword evidence="1" id="KW-0233">DNA recombination</keyword>
<dbReference type="GO" id="GO:0003677">
    <property type="term" value="F:DNA binding"/>
    <property type="evidence" value="ECO:0007669"/>
    <property type="project" value="InterPro"/>
</dbReference>
<dbReference type="Proteomes" id="UP000587702">
    <property type="component" value="Unassembled WGS sequence"/>
</dbReference>
<dbReference type="InterPro" id="IPR002104">
    <property type="entry name" value="Integrase_catalytic"/>
</dbReference>
<dbReference type="Gene3D" id="1.10.443.10">
    <property type="entry name" value="Intergrase catalytic core"/>
    <property type="match status" value="1"/>
</dbReference>
<dbReference type="Pfam" id="PF00589">
    <property type="entry name" value="Phage_integrase"/>
    <property type="match status" value="1"/>
</dbReference>
<dbReference type="InterPro" id="IPR011010">
    <property type="entry name" value="DNA_brk_join_enz"/>
</dbReference>
<dbReference type="InterPro" id="IPR013762">
    <property type="entry name" value="Integrase-like_cat_sf"/>
</dbReference>
<comment type="caution">
    <text evidence="3">The sequence shown here is derived from an EMBL/GenBank/DDBJ whole genome shotgun (WGS) entry which is preliminary data.</text>
</comment>
<dbReference type="GO" id="GO:0015074">
    <property type="term" value="P:DNA integration"/>
    <property type="evidence" value="ECO:0007669"/>
    <property type="project" value="InterPro"/>
</dbReference>
<dbReference type="SUPFAM" id="SSF56349">
    <property type="entry name" value="DNA breaking-rejoining enzymes"/>
    <property type="match status" value="1"/>
</dbReference>
<protein>
    <submittedName>
        <fullName evidence="3">Tyrosine-type recombinase/integrase</fullName>
    </submittedName>
</protein>
<dbReference type="PROSITE" id="PS51898">
    <property type="entry name" value="TYR_RECOMBINASE"/>
    <property type="match status" value="1"/>
</dbReference>
<sequence length="298" mass="34966">MNREQYSEKEWLVDLFTPSESSRTVIVAKTSLKIFDIFCKHQGVSREQIIKKYQKWFKPDKIDGERPDPDVRSICISLSKFTQFMNEDHEDVVTSVNTKPGKESTFKKKSPKTIKLYFGFVKSYLRKCHEIKVSIEDIKDYVIFPKKRKITRQPISLEQLKQIMNEANPKRRALYYVLVSSGMRLGEALTLTKRNFHFEETPVRIEIEAENTKTKEDRSTYISSEAVEKMKRVLGEIYQHKPECDCMECSKQIFAWIEPHQPECDCKKCSRGITMSDVQTINVAYEDQYFGHLQVFAL</sequence>
<dbReference type="AlphaFoldDB" id="A0A7K4M9U8"/>
<name>A0A7K4M9U8_9ARCH</name>
<evidence type="ECO:0000256" key="1">
    <source>
        <dbReference type="ARBA" id="ARBA00023172"/>
    </source>
</evidence>
<reference evidence="3 4" key="1">
    <citation type="journal article" date="2019" name="Environ. Microbiol.">
        <title>Genomics insights into ecotype formation of ammonia-oxidizing archaea in the deep ocean.</title>
        <authorList>
            <person name="Wang Y."/>
            <person name="Huang J.M."/>
            <person name="Cui G.J."/>
            <person name="Nunoura T."/>
            <person name="Takaki Y."/>
            <person name="Li W.L."/>
            <person name="Li J."/>
            <person name="Gao Z.M."/>
            <person name="Takai K."/>
            <person name="Zhang A.Q."/>
            <person name="Stepanauskas R."/>
        </authorList>
    </citation>
    <scope>NUCLEOTIDE SEQUENCE [LARGE SCALE GENOMIC DNA]</scope>
    <source>
        <strain evidence="3 4">L14</strain>
    </source>
</reference>